<keyword evidence="8 10" id="KW-0675">Receptor</keyword>
<keyword evidence="9 10" id="KW-0807">Transducer</keyword>
<keyword evidence="3 10" id="KW-0716">Sensory transduction</keyword>
<keyword evidence="11" id="KW-0175">Coiled coil</keyword>
<reference evidence="12" key="1">
    <citation type="submission" date="2007-03" db="EMBL/GenBank/DDBJ databases">
        <title>Annotation of Culex pipiens quinquefasciatus.</title>
        <authorList>
            <consortium name="The Broad Institute Genome Sequencing Platform"/>
            <person name="Atkinson P.W."/>
            <person name="Hemingway J."/>
            <person name="Christensen B.M."/>
            <person name="Higgs S."/>
            <person name="Kodira C."/>
            <person name="Hannick L."/>
            <person name="Megy K."/>
            <person name="O'Leary S."/>
            <person name="Pearson M."/>
            <person name="Haas B.J."/>
            <person name="Mauceli E."/>
            <person name="Wortman J.R."/>
            <person name="Lee N.H."/>
            <person name="Guigo R."/>
            <person name="Stanke M."/>
            <person name="Alvarado L."/>
            <person name="Amedeo P."/>
            <person name="Antoine C.H."/>
            <person name="Arensburger P."/>
            <person name="Bidwell S.L."/>
            <person name="Crawford M."/>
            <person name="Camaro F."/>
            <person name="Devon K."/>
            <person name="Engels R."/>
            <person name="Hammond M."/>
            <person name="Howarth C."/>
            <person name="Koehrsen M."/>
            <person name="Lawson D."/>
            <person name="Montgomery P."/>
            <person name="Nene V."/>
            <person name="Nusbaum C."/>
            <person name="Puiu D."/>
            <person name="Romero-Severson J."/>
            <person name="Severson D.W."/>
            <person name="Shumway M."/>
            <person name="Sisk P."/>
            <person name="Stolte C."/>
            <person name="Zeng Q."/>
            <person name="Eisenstadt E."/>
            <person name="Fraser-Liggett C."/>
            <person name="Strausberg R."/>
            <person name="Galagan J."/>
            <person name="Birren B."/>
            <person name="Collins F.H."/>
        </authorList>
    </citation>
    <scope>NUCLEOTIDE SEQUENCE [LARGE SCALE GENOMIC DNA]</scope>
    <source>
        <strain evidence="12">JHB</strain>
    </source>
</reference>
<dbReference type="VEuPathDB" id="VectorBase:CPIJ002698"/>
<dbReference type="EMBL" id="DS231848">
    <property type="protein sequence ID" value="EDS36621.1"/>
    <property type="molecule type" value="Genomic_DNA"/>
</dbReference>
<organism>
    <name type="scientific">Culex quinquefasciatus</name>
    <name type="common">Southern house mosquito</name>
    <name type="synonym">Culex pungens</name>
    <dbReference type="NCBI Taxonomy" id="7176"/>
    <lineage>
        <taxon>Eukaryota</taxon>
        <taxon>Metazoa</taxon>
        <taxon>Ecdysozoa</taxon>
        <taxon>Arthropoda</taxon>
        <taxon>Hexapoda</taxon>
        <taxon>Insecta</taxon>
        <taxon>Pterygota</taxon>
        <taxon>Neoptera</taxon>
        <taxon>Endopterygota</taxon>
        <taxon>Diptera</taxon>
        <taxon>Nematocera</taxon>
        <taxon>Culicoidea</taxon>
        <taxon>Culicidae</taxon>
        <taxon>Culicinae</taxon>
        <taxon>Culicini</taxon>
        <taxon>Culex</taxon>
        <taxon>Culex</taxon>
    </lineage>
</organism>
<feature type="transmembrane region" description="Helical" evidence="10">
    <location>
        <begin position="40"/>
        <end position="59"/>
    </location>
</feature>
<proteinExistence type="inferred from homology"/>
<feature type="transmembrane region" description="Helical" evidence="10">
    <location>
        <begin position="65"/>
        <end position="87"/>
    </location>
</feature>
<evidence type="ECO:0000256" key="2">
    <source>
        <dbReference type="ARBA" id="ARBA00022475"/>
    </source>
</evidence>
<dbReference type="VEuPathDB" id="VectorBase:CQUJHB015387"/>
<evidence type="ECO:0000256" key="1">
    <source>
        <dbReference type="ARBA" id="ARBA00004651"/>
    </source>
</evidence>
<feature type="coiled-coil region" evidence="11">
    <location>
        <begin position="213"/>
        <end position="240"/>
    </location>
</feature>
<dbReference type="InParanoid" id="B0W6E7"/>
<name>B0W6E7_CULQU</name>
<sequence>MRSFTKSYEMYDYNLLFIRWMADFSGVDIMVENYRFNYRTGLCVAVIWMCAINATYSLVYYYPDYYKMCEVVLLFGILIQGIPKLYFGYIHREFYKLQYGRLRRLHYKYRDHEKLNANLLLLMERIHVLSKLLAIVFIFGGLGYSIYPMYVYWANNERVLMIAMRLLWIDADSYTGYIVTSAVQMVMIVITCTGLSAADTVILLFVANLIAYVDVFTNELDELNAMLNEEIRDETKIRQQVRTICTQHQDIIEYESDLDKRYIVISFAQIIGSVTTLSGYLFLVYMVNFIPGYGLILATICQLLEFCLLGTVLTVKNEEIIAAIYNAHWYRLQRPELACFALMLHKSQNFIEMTVGGFAPLNLETFVAIMNRIYSYFMMLISFIE</sequence>
<evidence type="ECO:0000256" key="8">
    <source>
        <dbReference type="ARBA" id="ARBA00023170"/>
    </source>
</evidence>
<accession>B0W6E7</accession>
<evidence type="ECO:0000313" key="14">
    <source>
        <dbReference type="Proteomes" id="UP000002320"/>
    </source>
</evidence>
<keyword evidence="4 10" id="KW-0812">Transmembrane</keyword>
<dbReference type="PANTHER" id="PTHR21137:SF35">
    <property type="entry name" value="ODORANT RECEPTOR 19A-RELATED"/>
    <property type="match status" value="1"/>
</dbReference>
<evidence type="ECO:0000313" key="13">
    <source>
        <dbReference type="EnsemblMetazoa" id="CPIJ002698-PA"/>
    </source>
</evidence>
<comment type="subcellular location">
    <subcellularLocation>
        <location evidence="1 10">Cell membrane</location>
        <topology evidence="1 10">Multi-pass membrane protein</topology>
    </subcellularLocation>
</comment>
<gene>
    <name evidence="13" type="primary">6033889</name>
    <name evidence="12" type="ORF">CpipJ_CPIJ002698</name>
</gene>
<keyword evidence="7 10" id="KW-0472">Membrane</keyword>
<dbReference type="OMA" id="VREICVQ"/>
<keyword evidence="2" id="KW-1003">Cell membrane</keyword>
<dbReference type="AlphaFoldDB" id="B0W6E7"/>
<evidence type="ECO:0000256" key="3">
    <source>
        <dbReference type="ARBA" id="ARBA00022606"/>
    </source>
</evidence>
<dbReference type="InterPro" id="IPR004117">
    <property type="entry name" value="7tm6_olfct_rcpt"/>
</dbReference>
<dbReference type="GO" id="GO:0004984">
    <property type="term" value="F:olfactory receptor activity"/>
    <property type="evidence" value="ECO:0007669"/>
    <property type="project" value="InterPro"/>
</dbReference>
<keyword evidence="6 10" id="KW-1133">Transmembrane helix</keyword>
<feature type="transmembrane region" description="Helical" evidence="10">
    <location>
        <begin position="262"/>
        <end position="287"/>
    </location>
</feature>
<protein>
    <recommendedName>
        <fullName evidence="10">Odorant receptor</fullName>
    </recommendedName>
</protein>
<evidence type="ECO:0000256" key="6">
    <source>
        <dbReference type="ARBA" id="ARBA00022989"/>
    </source>
</evidence>
<keyword evidence="14" id="KW-1185">Reference proteome</keyword>
<feature type="transmembrane region" description="Helical" evidence="10">
    <location>
        <begin position="132"/>
        <end position="154"/>
    </location>
</feature>
<dbReference type="KEGG" id="cqu:CpipJ_CPIJ002698"/>
<keyword evidence="5 10" id="KW-0552">Olfaction</keyword>
<evidence type="ECO:0000256" key="11">
    <source>
        <dbReference type="SAM" id="Coils"/>
    </source>
</evidence>
<evidence type="ECO:0000256" key="9">
    <source>
        <dbReference type="ARBA" id="ARBA00023224"/>
    </source>
</evidence>
<dbReference type="OrthoDB" id="7757313at2759"/>
<feature type="transmembrane region" description="Helical" evidence="10">
    <location>
        <begin position="293"/>
        <end position="315"/>
    </location>
</feature>
<evidence type="ECO:0000256" key="10">
    <source>
        <dbReference type="RuleBase" id="RU351113"/>
    </source>
</evidence>
<comment type="similarity">
    <text evidence="10">Belongs to the insect chemoreceptor superfamily. Heteromeric odorant receptor channel (TC 1.A.69) family.</text>
</comment>
<dbReference type="GO" id="GO:0005886">
    <property type="term" value="C:plasma membrane"/>
    <property type="evidence" value="ECO:0007669"/>
    <property type="project" value="UniProtKB-SubCell"/>
</dbReference>
<dbReference type="eggNOG" id="ENOG502T8K4">
    <property type="taxonomic scope" value="Eukaryota"/>
</dbReference>
<dbReference type="HOGENOM" id="CLU_044523_3_1_1"/>
<dbReference type="GO" id="GO:0005549">
    <property type="term" value="F:odorant binding"/>
    <property type="evidence" value="ECO:0007669"/>
    <property type="project" value="InterPro"/>
</dbReference>
<dbReference type="Proteomes" id="UP000002320">
    <property type="component" value="Unassembled WGS sequence"/>
</dbReference>
<evidence type="ECO:0000256" key="4">
    <source>
        <dbReference type="ARBA" id="ARBA00022692"/>
    </source>
</evidence>
<evidence type="ECO:0000256" key="7">
    <source>
        <dbReference type="ARBA" id="ARBA00023136"/>
    </source>
</evidence>
<reference evidence="13" key="2">
    <citation type="submission" date="2021-02" db="UniProtKB">
        <authorList>
            <consortium name="EnsemblMetazoa"/>
        </authorList>
    </citation>
    <scope>IDENTIFICATION</scope>
    <source>
        <strain evidence="13">JHB</strain>
    </source>
</reference>
<dbReference type="EnsemblMetazoa" id="CPIJ002698-RA">
    <property type="protein sequence ID" value="CPIJ002698-PA"/>
    <property type="gene ID" value="CPIJ002698"/>
</dbReference>
<dbReference type="GO" id="GO:0007165">
    <property type="term" value="P:signal transduction"/>
    <property type="evidence" value="ECO:0007669"/>
    <property type="project" value="UniProtKB-KW"/>
</dbReference>
<evidence type="ECO:0000313" key="12">
    <source>
        <dbReference type="EMBL" id="EDS36621.1"/>
    </source>
</evidence>
<dbReference type="Pfam" id="PF02949">
    <property type="entry name" value="7tm_6"/>
    <property type="match status" value="1"/>
</dbReference>
<dbReference type="PANTHER" id="PTHR21137">
    <property type="entry name" value="ODORANT RECEPTOR"/>
    <property type="match status" value="1"/>
</dbReference>
<dbReference type="FunCoup" id="B0W6E7">
    <property type="interactions" value="3"/>
</dbReference>
<comment type="caution">
    <text evidence="10">Lacks conserved residue(s) required for the propagation of feature annotation.</text>
</comment>
<evidence type="ECO:0000256" key="5">
    <source>
        <dbReference type="ARBA" id="ARBA00022725"/>
    </source>
</evidence>
<feature type="transmembrane region" description="Helical" evidence="10">
    <location>
        <begin position="174"/>
        <end position="207"/>
    </location>
</feature>